<feature type="region of interest" description="Disordered" evidence="2">
    <location>
        <begin position="379"/>
        <end position="459"/>
    </location>
</feature>
<feature type="compositionally biased region" description="Basic and acidic residues" evidence="2">
    <location>
        <begin position="546"/>
        <end position="578"/>
    </location>
</feature>
<feature type="compositionally biased region" description="Basic and acidic residues" evidence="2">
    <location>
        <begin position="2066"/>
        <end position="2077"/>
    </location>
</feature>
<feature type="compositionally biased region" description="Basic and acidic residues" evidence="2">
    <location>
        <begin position="1942"/>
        <end position="1951"/>
    </location>
</feature>
<feature type="coiled-coil region" evidence="1">
    <location>
        <begin position="2126"/>
        <end position="2167"/>
    </location>
</feature>
<feature type="region of interest" description="Disordered" evidence="2">
    <location>
        <begin position="1719"/>
        <end position="1745"/>
    </location>
</feature>
<feature type="compositionally biased region" description="Low complexity" evidence="2">
    <location>
        <begin position="441"/>
        <end position="453"/>
    </location>
</feature>
<feature type="coiled-coil region" evidence="1">
    <location>
        <begin position="134"/>
        <end position="161"/>
    </location>
</feature>
<name>E4YGY7_OIKDI</name>
<proteinExistence type="predicted"/>
<feature type="region of interest" description="Disordered" evidence="2">
    <location>
        <begin position="502"/>
        <end position="622"/>
    </location>
</feature>
<feature type="compositionally biased region" description="Low complexity" evidence="2">
    <location>
        <begin position="2526"/>
        <end position="2537"/>
    </location>
</feature>
<evidence type="ECO:0000256" key="1">
    <source>
        <dbReference type="SAM" id="Coils"/>
    </source>
</evidence>
<feature type="region of interest" description="Disordered" evidence="2">
    <location>
        <begin position="243"/>
        <end position="268"/>
    </location>
</feature>
<reference evidence="3" key="1">
    <citation type="journal article" date="2010" name="Science">
        <title>Plasticity of animal genome architecture unmasked by rapid evolution of a pelagic tunicate.</title>
        <authorList>
            <person name="Denoeud F."/>
            <person name="Henriet S."/>
            <person name="Mungpakdee S."/>
            <person name="Aury J.M."/>
            <person name="Da Silva C."/>
            <person name="Brinkmann H."/>
            <person name="Mikhaleva J."/>
            <person name="Olsen L.C."/>
            <person name="Jubin C."/>
            <person name="Canestro C."/>
            <person name="Bouquet J.M."/>
            <person name="Danks G."/>
            <person name="Poulain J."/>
            <person name="Campsteijn C."/>
            <person name="Adamski M."/>
            <person name="Cross I."/>
            <person name="Yadetie F."/>
            <person name="Muffato M."/>
            <person name="Louis A."/>
            <person name="Butcher S."/>
            <person name="Tsagkogeorga G."/>
            <person name="Konrad A."/>
            <person name="Singh S."/>
            <person name="Jensen M.F."/>
            <person name="Cong E.H."/>
            <person name="Eikeseth-Otteraa H."/>
            <person name="Noel B."/>
            <person name="Anthouard V."/>
            <person name="Porcel B.M."/>
            <person name="Kachouri-Lafond R."/>
            <person name="Nishino A."/>
            <person name="Ugolini M."/>
            <person name="Chourrout P."/>
            <person name="Nishida H."/>
            <person name="Aasland R."/>
            <person name="Huzurbazar S."/>
            <person name="Westhof E."/>
            <person name="Delsuc F."/>
            <person name="Lehrach H."/>
            <person name="Reinhardt R."/>
            <person name="Weissenbach J."/>
            <person name="Roy S.W."/>
            <person name="Artiguenave F."/>
            <person name="Postlethwait J.H."/>
            <person name="Manak J.R."/>
            <person name="Thompson E.M."/>
            <person name="Jaillon O."/>
            <person name="Du Pasquier L."/>
            <person name="Boudinot P."/>
            <person name="Liberles D.A."/>
            <person name="Volff J.N."/>
            <person name="Philippe H."/>
            <person name="Lenhard B."/>
            <person name="Roest Crollius H."/>
            <person name="Wincker P."/>
            <person name="Chourrout D."/>
        </authorList>
    </citation>
    <scope>NUCLEOTIDE SEQUENCE [LARGE SCALE GENOMIC DNA]</scope>
</reference>
<feature type="compositionally biased region" description="Basic and acidic residues" evidence="2">
    <location>
        <begin position="503"/>
        <end position="518"/>
    </location>
</feature>
<feature type="region of interest" description="Disordered" evidence="2">
    <location>
        <begin position="2065"/>
        <end position="2094"/>
    </location>
</feature>
<feature type="compositionally biased region" description="Basic and acidic residues" evidence="2">
    <location>
        <begin position="2010"/>
        <end position="2039"/>
    </location>
</feature>
<feature type="compositionally biased region" description="Acidic residues" evidence="2">
    <location>
        <begin position="1724"/>
        <end position="1738"/>
    </location>
</feature>
<keyword evidence="1" id="KW-0175">Coiled coil</keyword>
<dbReference type="PANTHER" id="PTHR23159">
    <property type="entry name" value="CENTROSOMAL PROTEIN 2"/>
    <property type="match status" value="1"/>
</dbReference>
<feature type="coiled-coil region" evidence="1">
    <location>
        <begin position="1764"/>
        <end position="1819"/>
    </location>
</feature>
<protein>
    <submittedName>
        <fullName evidence="3">Uncharacterized protein</fullName>
    </submittedName>
</protein>
<evidence type="ECO:0000313" key="3">
    <source>
        <dbReference type="EMBL" id="CBY34761.1"/>
    </source>
</evidence>
<dbReference type="PANTHER" id="PTHR23159:SF31">
    <property type="entry name" value="CENTROSOME-ASSOCIATED PROTEIN CEP250 ISOFORM X1"/>
    <property type="match status" value="1"/>
</dbReference>
<sequence>MDAEGRPIDLTMSADLSIIDGAGGWASSSMMVAPPMTPSVRRTQDFDEKDMSTDDLETTLKSTMKVRDEHRSFIDDKHDQIVKGLRHCETNENIFFVAEHTIIKDQEWAIEDEITKMMKRLELLKKRETLADILKRYPSRKDEIEEKLNEVNAELDSLDDTVTEEPSTDDKAFNSTNESTLLNRTQVSYIKIIHYQEPADEVVETTVTIAAQPTFEFDIPKLTAEHVAAIRSKKVEHVKMCSKEAQTEAPARKKSVDYSSQTPQLQMRDEKSQAKVLAHEMAMQTAKPRSGVDAPSQTSVQRNSTVEFTDSFSQTKEIQRKQTKTNDSGIDSAADHSDIEATPVQKAVIVNQLQQNVNAAPVKKTMDMACDPIVWPKSNYNTIETSSSSDSESESNKTKPGEKGKKAAAAKMIKDKKDGKKLKTKSCGTNPEKIKKKDQSTKTMPKTTSSKTMQTEKVKNEKMVHKQVNTLFDSRKIAELKQKAEDLKRENELLKTAALAQKLKKEERTSSSDEDTKPSKVKIKRVPSKKKTTVEKRALSTASMKSTDDLTRDPDSDSEQTKKLKEENERLIAENARLKKDRKVSSSSSSSDVDAPVVFIETSSGPPLPEASEEEGTQVDREKVKNAAILKKMKDREDEIVELKQNLAKSEAEKKVLEDKIFDADEAQLNEDELKAEIAWLTSENEALRKDLENGEKEEKRKNAFLLKELSDKNDEVNNFNEELKGLQDNFENEKTEKNEMIKQLEKDIQKKDDEIKELQDEVAGFNEDLEQERRNKAVLLKKLKDREDELENELNEALKDKDDQIGELEKLNDALIDANKELKSDNANNEDHKAAKILALKNLADKEKEIKKLNSQLQEIKEEKASLENDVEKLFLERNAAKEELDELANAHKDLMNELQHAADESNDHKLAKLAALKKIKELEAEKKELQEQCDTYAEQLEAASEMSEIDEKSLADAKHQNKLLNQTLDSVKSSVEDLKNASFQEDKETEEKIQALEEEKSEKIKVIKNLEETIESLEEQIEDLNGENEKSRDEKLKTLAKIKLLEDAQNEKEDLEDELEKNRSNLAALEKKIKDQDEAIQDLEEELNNKTTEIVNLKQKVSELESELATDKGDKAKALLVTKELNDRKEEIDFLKEEIENLKSENSQLAKNQESEDDRKKKLLVAKELAERKEEIKKLNKELDELKKSQTKIKTKDQSTKTLPKPTSSKTMQTEKIKNEKMVNKQVNTLFDMKRVEEIKQMAEELKRENAKLKETQESEEDGAKKAFVAKELVERKEEIKKLEKDLEKLDIENKDLLKQAEENKDNKAAKLLIAKELKDREDEISKLKQALAVEEQNAKNAADPNKITELEDEIAALEDERDRALAKIKGLEKDLEFSKVLEDEVDKKEKEILAKDEQIQAYEETIAENNRKLKDLLVLKKAAEKVSETEAANETLKTEISEIKEERDELKSELEVVRNAQDADSSAEGLEGKKPLTGSTKTLDSGIFDKTHTLEDIPLGSSNENIRSEPQMIIIQRLQVENERLIAERDSVGDIETLKKEYQDEKAHLEEDLDHQQQKLTQLTGELQKLLQDKAGLEEDLELKNEDLQAVEEDLEDVKSKLKKVQVENDELVDDNENRLKELVALKALKDRSGTIDDLENERDELKQALVAHKTVEQLKLLNENGEEKLAKLNDAYQDLEAELREKDAEMEQIEEQLQNNKFEKAKTLASLKALRKSVETGDEESDSSEEESDIFVDANDQSKPEEIINDIKKVLVVKKGADNRKDIENLEEQIADLEDENDELKAQNEKLEEIRKKHKDEIEKLTEENEILHEDVQSRPSSIAIAPIVEQQQVQSTNPFLQTHSDIESSIQPDEPKTSTLLRELENENERLMNEIRDLKAQLDLSRTEMKFITAEKSDSGSSSGDLAEENESLRAEVKRLAALVAMYKGRDSDDEVDLRPAKRTDSVPDLLEADTQKNLKEGVLHELTNTQKKLKEEEDKRQDLERVVDKLNETIEGLQTPEAQQRLKDGALSELEREKKRRSEAEKELEKAKNEAELAKELKEGALAEVDRLNSSLISSKLEELEKTDSKSSSRQSTPIPSKKLDELELQTMENEVQLQALRPDASELAKKSPEEQDKILEDLKKTLEAKARDIAELEQEIEELKDENKELKVEAYDAQNYKKKFKKAVDEKHAQGQDLEELTTPGKVQFIRNLFFTTRTILNCIRRLSDSLLIRIPSPEGRMLKNNDEIFVDQEKLSQQKRDPVDDNALWNISKMKRDMRQLQAQLRELDDRNSTLENKQSRALEQTDILEGHLNRASREQSDLLNMSISSSNRSLDRINDSMTDQMIRVRDEMRVTDDENNRLIYELDQLKRDHEETERELRQARNKLVWQQKELEALREATSKPNVDDYDKLMSEYTSALDKIEKQEEKLEQASVSSKADDLQSHLDQSRAECDLYEEEIGELKKKISVLEAKLKSSGRQSPNSEIHDISLGDSLVEKLDNLEIKEDWTSEERLKLEMVNELRYIFSEPEIVREEVSGPSSLESSSSSGKKKKENIDVLKESKETIRLLQSALEKLADESAESKDVSSELKGLSDQSVRLTEQLKKRQDFIDRLVEKYKSSEEKVREFIRSTMRAILQREQDRIAQRVSQDESVASMTFDL</sequence>
<feature type="compositionally biased region" description="Low complexity" evidence="2">
    <location>
        <begin position="1202"/>
        <end position="1213"/>
    </location>
</feature>
<feature type="coiled-coil region" evidence="1">
    <location>
        <begin position="2259"/>
        <end position="2293"/>
    </location>
</feature>
<feature type="compositionally biased region" description="Basic and acidic residues" evidence="2">
    <location>
        <begin position="243"/>
        <end position="256"/>
    </location>
</feature>
<dbReference type="Proteomes" id="UP000011014">
    <property type="component" value="Unassembled WGS sequence"/>
</dbReference>
<feature type="compositionally biased region" description="Basic residues" evidence="2">
    <location>
        <begin position="519"/>
        <end position="531"/>
    </location>
</feature>
<feature type="region of interest" description="Disordered" evidence="2">
    <location>
        <begin position="2525"/>
        <end position="2545"/>
    </location>
</feature>
<accession>E4YGY7</accession>
<feature type="coiled-coil region" evidence="1">
    <location>
        <begin position="1859"/>
        <end position="1900"/>
    </location>
</feature>
<gene>
    <name evidence="3" type="ORF">GSOID_T00024797001</name>
</gene>
<feature type="region of interest" description="Disordered" evidence="2">
    <location>
        <begin position="1189"/>
        <end position="1216"/>
    </location>
</feature>
<feature type="region of interest" description="Disordered" evidence="2">
    <location>
        <begin position="1935"/>
        <end position="1961"/>
    </location>
</feature>
<feature type="coiled-coil region" evidence="1">
    <location>
        <begin position="2348"/>
        <end position="2462"/>
    </location>
</feature>
<feature type="compositionally biased region" description="Basic and acidic residues" evidence="2">
    <location>
        <begin position="1189"/>
        <end position="1201"/>
    </location>
</feature>
<feature type="compositionally biased region" description="Polar residues" evidence="2">
    <location>
        <begin position="295"/>
        <end position="316"/>
    </location>
</feature>
<feature type="region of interest" description="Disordered" evidence="2">
    <location>
        <begin position="1461"/>
        <end position="1490"/>
    </location>
</feature>
<dbReference type="EMBL" id="FN654542">
    <property type="protein sequence ID" value="CBY34761.1"/>
    <property type="molecule type" value="Genomic_DNA"/>
</dbReference>
<feature type="region of interest" description="Disordered" evidence="2">
    <location>
        <begin position="282"/>
        <end position="334"/>
    </location>
</feature>
<organism evidence="3">
    <name type="scientific">Oikopleura dioica</name>
    <name type="common">Tunicate</name>
    <dbReference type="NCBI Taxonomy" id="34765"/>
    <lineage>
        <taxon>Eukaryota</taxon>
        <taxon>Metazoa</taxon>
        <taxon>Chordata</taxon>
        <taxon>Tunicata</taxon>
        <taxon>Appendicularia</taxon>
        <taxon>Copelata</taxon>
        <taxon>Oikopleuridae</taxon>
        <taxon>Oikopleura</taxon>
    </lineage>
</organism>
<feature type="compositionally biased region" description="Basic and acidic residues" evidence="2">
    <location>
        <begin position="394"/>
        <end position="405"/>
    </location>
</feature>
<evidence type="ECO:0000256" key="2">
    <source>
        <dbReference type="SAM" id="MobiDB-lite"/>
    </source>
</evidence>
<feature type="region of interest" description="Disordered" evidence="2">
    <location>
        <begin position="2000"/>
        <end position="2039"/>
    </location>
</feature>
<feature type="coiled-coil region" evidence="1">
    <location>
        <begin position="1535"/>
        <end position="1707"/>
    </location>
</feature>